<geneLocation type="plasmid" evidence="2 3">
    <name>pR132504</name>
</geneLocation>
<keyword evidence="2" id="KW-0614">Plasmid</keyword>
<dbReference type="AlphaFoldDB" id="C6BA71"/>
<dbReference type="EMBL" id="CP001626">
    <property type="protein sequence ID" value="ACS60812.1"/>
    <property type="molecule type" value="Genomic_DNA"/>
</dbReference>
<evidence type="ECO:0000256" key="1">
    <source>
        <dbReference type="SAM" id="MobiDB-lite"/>
    </source>
</evidence>
<dbReference type="HOGENOM" id="CLU_1546386_0_0_5"/>
<proteinExistence type="predicted"/>
<name>C6BA71_RHILS</name>
<reference evidence="2 3" key="1">
    <citation type="journal article" date="2010" name="Stand. Genomic Sci.">
        <title>Complete genome sequence of Rhizobium leguminosarum bv. trifolii strain WSM1325, an effective microsymbiont of annual Mediterranean clovers.</title>
        <authorList>
            <person name="Reeve W."/>
            <person name="O'Hara G."/>
            <person name="Chain P."/>
            <person name="Ardley J."/>
            <person name="Brau L."/>
            <person name="Nandesena K."/>
            <person name="Tiwari R."/>
            <person name="Copeland A."/>
            <person name="Nolan M."/>
            <person name="Han C."/>
            <person name="Brettin T."/>
            <person name="Land M."/>
            <person name="Ovchinikova G."/>
            <person name="Ivanova N."/>
            <person name="Mavromatis K."/>
            <person name="Markowitz V."/>
            <person name="Kyrpides N."/>
            <person name="Melino V."/>
            <person name="Denton M."/>
            <person name="Yates R."/>
            <person name="Howieson J."/>
        </authorList>
    </citation>
    <scope>NUCLEOTIDE SEQUENCE [LARGE SCALE GENOMIC DNA]</scope>
    <source>
        <strain evidence="2 3">WSM1325</strain>
        <plasmid evidence="3">Plasmid pR132504</plasmid>
    </source>
</reference>
<organism evidence="2 3">
    <name type="scientific">Rhizobium leguminosarum bv. trifolii (strain WSM1325)</name>
    <dbReference type="NCBI Taxonomy" id="395491"/>
    <lineage>
        <taxon>Bacteria</taxon>
        <taxon>Pseudomonadati</taxon>
        <taxon>Pseudomonadota</taxon>
        <taxon>Alphaproteobacteria</taxon>
        <taxon>Hyphomicrobiales</taxon>
        <taxon>Rhizobiaceae</taxon>
        <taxon>Rhizobium/Agrobacterium group</taxon>
        <taxon>Rhizobium</taxon>
    </lineage>
</organism>
<dbReference type="KEGG" id="rlg:Rleg_6055"/>
<dbReference type="Proteomes" id="UP000002256">
    <property type="component" value="Plasmid pR132504"/>
</dbReference>
<feature type="compositionally biased region" description="Basic and acidic residues" evidence="1">
    <location>
        <begin position="161"/>
        <end position="173"/>
    </location>
</feature>
<gene>
    <name evidence="2" type="ordered locus">Rleg_6055</name>
</gene>
<evidence type="ECO:0000313" key="3">
    <source>
        <dbReference type="Proteomes" id="UP000002256"/>
    </source>
</evidence>
<sequence>MATGCLRSGEASVRHLLWWFLRLALEGLGGWTGQARDQSTATVCLCDGKERLRYRAGDRCDGPVAQCPFLTVLPDLVGDRFHPTARPGPREGRRCFHLQRAEDRPKGPPGLPAVHLHRERSSPGETIDEQSPAPADKPGAAEAEGGAGQESDAPVNRVRRMRSEHLKDPSGGV</sequence>
<feature type="region of interest" description="Disordered" evidence="1">
    <location>
        <begin position="99"/>
        <end position="173"/>
    </location>
</feature>
<evidence type="ECO:0000313" key="2">
    <source>
        <dbReference type="EMBL" id="ACS60812.1"/>
    </source>
</evidence>
<accession>C6BA71</accession>
<protein>
    <submittedName>
        <fullName evidence="2">Uncharacterized protein</fullName>
    </submittedName>
</protein>